<feature type="compositionally biased region" description="Low complexity" evidence="1">
    <location>
        <begin position="95"/>
        <end position="105"/>
    </location>
</feature>
<protein>
    <submittedName>
        <fullName evidence="2">Filament-like plant protein 4</fullName>
    </submittedName>
</protein>
<feature type="compositionally biased region" description="Basic and acidic residues" evidence="1">
    <location>
        <begin position="68"/>
        <end position="78"/>
    </location>
</feature>
<dbReference type="AlphaFoldDB" id="A0A199V5N2"/>
<sequence length="144" mass="16135">MAESYKSLESRTSELEAELNSLLTKMESLTSELLEERQSHQEDLAKYKDLQEQMERIEKNSMSVDGDIDIKSKQRGAESPRNGCSVQKSPSDTESSPFSNSPISSKRQKHRSSRSPSAAAVSNPLPEKHGRGFSRFFSKGKSEH</sequence>
<reference evidence="2 3" key="1">
    <citation type="journal article" date="2016" name="DNA Res.">
        <title>The draft genome of MD-2 pineapple using hybrid error correction of long reads.</title>
        <authorList>
            <person name="Redwan R.M."/>
            <person name="Saidin A."/>
            <person name="Kumar S.V."/>
        </authorList>
    </citation>
    <scope>NUCLEOTIDE SEQUENCE [LARGE SCALE GENOMIC DNA]</scope>
    <source>
        <strain evidence="3">cv. MD2</strain>
        <tissue evidence="2">Leaf</tissue>
    </source>
</reference>
<proteinExistence type="predicted"/>
<gene>
    <name evidence="2" type="ORF">ACMD2_27076</name>
</gene>
<accession>A0A199V5N2</accession>
<name>A0A199V5N2_ANACO</name>
<dbReference type="EMBL" id="LSRQ01003125">
    <property type="protein sequence ID" value="OAY72374.1"/>
    <property type="molecule type" value="Genomic_DNA"/>
</dbReference>
<evidence type="ECO:0000256" key="1">
    <source>
        <dbReference type="SAM" id="MobiDB-lite"/>
    </source>
</evidence>
<feature type="region of interest" description="Disordered" evidence="1">
    <location>
        <begin position="56"/>
        <end position="144"/>
    </location>
</feature>
<dbReference type="STRING" id="4615.A0A199V5N2"/>
<feature type="compositionally biased region" description="Polar residues" evidence="1">
    <location>
        <begin position="82"/>
        <end position="94"/>
    </location>
</feature>
<dbReference type="Proteomes" id="UP000092600">
    <property type="component" value="Unassembled WGS sequence"/>
</dbReference>
<organism evidence="2 3">
    <name type="scientific">Ananas comosus</name>
    <name type="common">Pineapple</name>
    <name type="synonym">Ananas ananas</name>
    <dbReference type="NCBI Taxonomy" id="4615"/>
    <lineage>
        <taxon>Eukaryota</taxon>
        <taxon>Viridiplantae</taxon>
        <taxon>Streptophyta</taxon>
        <taxon>Embryophyta</taxon>
        <taxon>Tracheophyta</taxon>
        <taxon>Spermatophyta</taxon>
        <taxon>Magnoliopsida</taxon>
        <taxon>Liliopsida</taxon>
        <taxon>Poales</taxon>
        <taxon>Bromeliaceae</taxon>
        <taxon>Bromelioideae</taxon>
        <taxon>Ananas</taxon>
    </lineage>
</organism>
<dbReference type="InterPro" id="IPR008587">
    <property type="entry name" value="FPP_plant"/>
</dbReference>
<comment type="caution">
    <text evidence="2">The sequence shown here is derived from an EMBL/GenBank/DDBJ whole genome shotgun (WGS) entry which is preliminary data.</text>
</comment>
<evidence type="ECO:0000313" key="3">
    <source>
        <dbReference type="Proteomes" id="UP000092600"/>
    </source>
</evidence>
<evidence type="ECO:0000313" key="2">
    <source>
        <dbReference type="EMBL" id="OAY72374.1"/>
    </source>
</evidence>
<dbReference type="Pfam" id="PF05911">
    <property type="entry name" value="FPP"/>
    <property type="match status" value="1"/>
</dbReference>